<evidence type="ECO:0000256" key="1">
    <source>
        <dbReference type="SAM" id="MobiDB-lite"/>
    </source>
</evidence>
<dbReference type="Proteomes" id="UP001177023">
    <property type="component" value="Unassembled WGS sequence"/>
</dbReference>
<proteinExistence type="predicted"/>
<evidence type="ECO:0000313" key="2">
    <source>
        <dbReference type="EMBL" id="CAJ0577468.1"/>
    </source>
</evidence>
<keyword evidence="3" id="KW-1185">Reference proteome</keyword>
<comment type="caution">
    <text evidence="2">The sequence shown here is derived from an EMBL/GenBank/DDBJ whole genome shotgun (WGS) entry which is preliminary data.</text>
</comment>
<dbReference type="EMBL" id="CATQJA010002651">
    <property type="protein sequence ID" value="CAJ0577468.1"/>
    <property type="molecule type" value="Genomic_DNA"/>
</dbReference>
<dbReference type="AlphaFoldDB" id="A0AA36D0T3"/>
<protein>
    <submittedName>
        <fullName evidence="2">Uncharacterized protein</fullName>
    </submittedName>
</protein>
<reference evidence="2" key="1">
    <citation type="submission" date="2023-06" db="EMBL/GenBank/DDBJ databases">
        <authorList>
            <person name="Delattre M."/>
        </authorList>
    </citation>
    <scope>NUCLEOTIDE SEQUENCE</scope>
    <source>
        <strain evidence="2">AF72</strain>
    </source>
</reference>
<feature type="non-terminal residue" evidence="2">
    <location>
        <position position="212"/>
    </location>
</feature>
<gene>
    <name evidence="2" type="ORF">MSPICULIGERA_LOCUS15741</name>
</gene>
<sequence>MSSTDMPAELIGASIEKLLDANIHLVHEMRALRADVEATKQRVDGVASFLRQMQYELSTDVPPGDGCPLQATQSEPVQRAPPALYAMPTTRRRGGDSTVSHLSAEAIISAPPHSTASSKLSIPISISAESLSTNCSWASHTRQSSSITNSQPIKVPSQISSIFEEGSTRPTPNIRVRFSDEKWRNQLASEKTAELPGKDGSSNACCSRDMKP</sequence>
<organism evidence="2 3">
    <name type="scientific">Mesorhabditis spiculigera</name>
    <dbReference type="NCBI Taxonomy" id="96644"/>
    <lineage>
        <taxon>Eukaryota</taxon>
        <taxon>Metazoa</taxon>
        <taxon>Ecdysozoa</taxon>
        <taxon>Nematoda</taxon>
        <taxon>Chromadorea</taxon>
        <taxon>Rhabditida</taxon>
        <taxon>Rhabditina</taxon>
        <taxon>Rhabditomorpha</taxon>
        <taxon>Rhabditoidea</taxon>
        <taxon>Rhabditidae</taxon>
        <taxon>Mesorhabditinae</taxon>
        <taxon>Mesorhabditis</taxon>
    </lineage>
</organism>
<accession>A0AA36D0T3</accession>
<feature type="region of interest" description="Disordered" evidence="1">
    <location>
        <begin position="187"/>
        <end position="212"/>
    </location>
</feature>
<evidence type="ECO:0000313" key="3">
    <source>
        <dbReference type="Proteomes" id="UP001177023"/>
    </source>
</evidence>
<name>A0AA36D0T3_9BILA</name>